<name>A0A8S0UTM8_OLEEU</name>
<dbReference type="Pfam" id="PF00072">
    <property type="entry name" value="Response_reg"/>
    <property type="match status" value="1"/>
</dbReference>
<evidence type="ECO:0000259" key="5">
    <source>
        <dbReference type="PROSITE" id="PS50110"/>
    </source>
</evidence>
<evidence type="ECO:0000256" key="2">
    <source>
        <dbReference type="ARBA" id="ARBA00023015"/>
    </source>
</evidence>
<evidence type="ECO:0000256" key="1">
    <source>
        <dbReference type="ARBA" id="ARBA00023012"/>
    </source>
</evidence>
<dbReference type="PANTHER" id="PTHR43874:SF106">
    <property type="entry name" value="TWO-COMPONENT RESPONSE REGULATOR ORR4"/>
    <property type="match status" value="1"/>
</dbReference>
<organism evidence="6 7">
    <name type="scientific">Olea europaea subsp. europaea</name>
    <dbReference type="NCBI Taxonomy" id="158383"/>
    <lineage>
        <taxon>Eukaryota</taxon>
        <taxon>Viridiplantae</taxon>
        <taxon>Streptophyta</taxon>
        <taxon>Embryophyta</taxon>
        <taxon>Tracheophyta</taxon>
        <taxon>Spermatophyta</taxon>
        <taxon>Magnoliopsida</taxon>
        <taxon>eudicotyledons</taxon>
        <taxon>Gunneridae</taxon>
        <taxon>Pentapetalae</taxon>
        <taxon>asterids</taxon>
        <taxon>lamiids</taxon>
        <taxon>Lamiales</taxon>
        <taxon>Oleaceae</taxon>
        <taxon>Oleeae</taxon>
        <taxon>Olea</taxon>
    </lineage>
</organism>
<keyword evidence="3" id="KW-0804">Transcription</keyword>
<proteinExistence type="predicted"/>
<evidence type="ECO:0000313" key="6">
    <source>
        <dbReference type="EMBL" id="CAA3022422.1"/>
    </source>
</evidence>
<dbReference type="EMBL" id="CACTIH010009068">
    <property type="protein sequence ID" value="CAA3022422.1"/>
    <property type="molecule type" value="Genomic_DNA"/>
</dbReference>
<dbReference type="Proteomes" id="UP000594638">
    <property type="component" value="Unassembled WGS sequence"/>
</dbReference>
<dbReference type="Gene3D" id="3.40.50.2300">
    <property type="match status" value="1"/>
</dbReference>
<keyword evidence="2" id="KW-0805">Transcription regulation</keyword>
<protein>
    <submittedName>
        <fullName evidence="6">Two-component response regulator ORR9-like</fullName>
    </submittedName>
</protein>
<dbReference type="PANTHER" id="PTHR43874">
    <property type="entry name" value="TWO-COMPONENT RESPONSE REGULATOR"/>
    <property type="match status" value="1"/>
</dbReference>
<sequence length="154" mass="17019">MAKGGVSLETKFHVLAVDDSIVDRKLIERLLKTSSYQVTVVESGVKALEFLGLLDDKNGSIDSTSHSATQNHHQVQVNLVITDYSMPGITGYDLLRKIKESTSLKNIPVVIMSSEDLPSRINSCLEKGAEEFFLKPVQQSDVNKLRPHLLRGKA</sequence>
<dbReference type="InterPro" id="IPR045279">
    <property type="entry name" value="ARR-like"/>
</dbReference>
<dbReference type="Gramene" id="OE9A055003T1">
    <property type="protein sequence ID" value="OE9A055003C1"/>
    <property type="gene ID" value="OE9A055003"/>
</dbReference>
<keyword evidence="7" id="KW-1185">Reference proteome</keyword>
<dbReference type="PROSITE" id="PS50110">
    <property type="entry name" value="RESPONSE_REGULATORY"/>
    <property type="match status" value="1"/>
</dbReference>
<evidence type="ECO:0000313" key="7">
    <source>
        <dbReference type="Proteomes" id="UP000594638"/>
    </source>
</evidence>
<feature type="modified residue" description="4-aspartylphosphate" evidence="4">
    <location>
        <position position="83"/>
    </location>
</feature>
<dbReference type="SUPFAM" id="SSF52172">
    <property type="entry name" value="CheY-like"/>
    <property type="match status" value="1"/>
</dbReference>
<dbReference type="SMART" id="SM00448">
    <property type="entry name" value="REC"/>
    <property type="match status" value="1"/>
</dbReference>
<dbReference type="GO" id="GO:0000160">
    <property type="term" value="P:phosphorelay signal transduction system"/>
    <property type="evidence" value="ECO:0007669"/>
    <property type="project" value="UniProtKB-KW"/>
</dbReference>
<dbReference type="InterPro" id="IPR001789">
    <property type="entry name" value="Sig_transdc_resp-reg_receiver"/>
</dbReference>
<reference evidence="6 7" key="1">
    <citation type="submission" date="2019-12" db="EMBL/GenBank/DDBJ databases">
        <authorList>
            <person name="Alioto T."/>
            <person name="Alioto T."/>
            <person name="Gomez Garrido J."/>
        </authorList>
    </citation>
    <scope>NUCLEOTIDE SEQUENCE [LARGE SCALE GENOMIC DNA]</scope>
</reference>
<accession>A0A8S0UTM8</accession>
<gene>
    <name evidence="6" type="ORF">OLEA9_A055003</name>
</gene>
<dbReference type="CDD" id="cd17581">
    <property type="entry name" value="REC_typeA_ARR"/>
    <property type="match status" value="1"/>
</dbReference>
<evidence type="ECO:0000256" key="4">
    <source>
        <dbReference type="PROSITE-ProRule" id="PRU00169"/>
    </source>
</evidence>
<dbReference type="GO" id="GO:0009736">
    <property type="term" value="P:cytokinin-activated signaling pathway"/>
    <property type="evidence" value="ECO:0007669"/>
    <property type="project" value="InterPro"/>
</dbReference>
<evidence type="ECO:0000256" key="3">
    <source>
        <dbReference type="ARBA" id="ARBA00023163"/>
    </source>
</evidence>
<dbReference type="InterPro" id="IPR011006">
    <property type="entry name" value="CheY-like_superfamily"/>
</dbReference>
<comment type="caution">
    <text evidence="6">The sequence shown here is derived from an EMBL/GenBank/DDBJ whole genome shotgun (WGS) entry which is preliminary data.</text>
</comment>
<dbReference type="AlphaFoldDB" id="A0A8S0UTM8"/>
<keyword evidence="4" id="KW-0597">Phosphoprotein</keyword>
<feature type="domain" description="Response regulatory" evidence="5">
    <location>
        <begin position="13"/>
        <end position="150"/>
    </location>
</feature>
<dbReference type="OrthoDB" id="60033at2759"/>
<keyword evidence="1" id="KW-0902">Two-component regulatory system</keyword>